<reference evidence="9 10" key="1">
    <citation type="submission" date="2019-08" db="EMBL/GenBank/DDBJ databases">
        <title>In-depth cultivation of the pig gut microbiome towards novel bacterial diversity and tailored functional studies.</title>
        <authorList>
            <person name="Wylensek D."/>
            <person name="Hitch T.C.A."/>
            <person name="Clavel T."/>
        </authorList>
    </citation>
    <scope>NUCLEOTIDE SEQUENCE [LARGE SCALE GENOMIC DNA]</scope>
    <source>
        <strain evidence="9 10">WCA-389-WT-23D1</strain>
    </source>
</reference>
<dbReference type="EMBL" id="VUMD01000005">
    <property type="protein sequence ID" value="MSS36271.1"/>
    <property type="molecule type" value="Genomic_DNA"/>
</dbReference>
<comment type="subcellular location">
    <subcellularLocation>
        <location evidence="1 5">Cytoplasm</location>
    </subcellularLocation>
</comment>
<comment type="function">
    <text evidence="5">Modulates RecA activity.</text>
</comment>
<keyword evidence="10" id="KW-1185">Reference proteome</keyword>
<evidence type="ECO:0000256" key="2">
    <source>
        <dbReference type="ARBA" id="ARBA00009695"/>
    </source>
</evidence>
<dbReference type="GO" id="GO:0006282">
    <property type="term" value="P:regulation of DNA repair"/>
    <property type="evidence" value="ECO:0007669"/>
    <property type="project" value="UniProtKB-UniRule"/>
</dbReference>
<dbReference type="InterPro" id="IPR003783">
    <property type="entry name" value="Regulatory_RecX"/>
</dbReference>
<evidence type="ECO:0000259" key="8">
    <source>
        <dbReference type="Pfam" id="PF21982"/>
    </source>
</evidence>
<keyword evidence="4 5" id="KW-0963">Cytoplasm</keyword>
<evidence type="ECO:0000256" key="1">
    <source>
        <dbReference type="ARBA" id="ARBA00004496"/>
    </source>
</evidence>
<evidence type="ECO:0000259" key="7">
    <source>
        <dbReference type="Pfam" id="PF21981"/>
    </source>
</evidence>
<comment type="caution">
    <text evidence="9">The sequence shown here is derived from an EMBL/GenBank/DDBJ whole genome shotgun (WGS) entry which is preliminary data.</text>
</comment>
<evidence type="ECO:0000256" key="5">
    <source>
        <dbReference type="HAMAP-Rule" id="MF_01114"/>
    </source>
</evidence>
<dbReference type="PANTHER" id="PTHR33602:SF1">
    <property type="entry name" value="REGULATORY PROTEIN RECX FAMILY PROTEIN"/>
    <property type="match status" value="1"/>
</dbReference>
<evidence type="ECO:0000313" key="10">
    <source>
        <dbReference type="Proteomes" id="UP000429958"/>
    </source>
</evidence>
<evidence type="ECO:0000313" key="9">
    <source>
        <dbReference type="EMBL" id="MSS36271.1"/>
    </source>
</evidence>
<feature type="domain" description="RecX second three-helical" evidence="6">
    <location>
        <begin position="105"/>
        <end position="144"/>
    </location>
</feature>
<dbReference type="Pfam" id="PF21981">
    <property type="entry name" value="RecX_HTH3"/>
    <property type="match status" value="1"/>
</dbReference>
<dbReference type="InterPro" id="IPR053925">
    <property type="entry name" value="RecX_HTH_3rd"/>
</dbReference>
<accession>A0A7X2NJX4</accession>
<dbReference type="Pfam" id="PF21982">
    <property type="entry name" value="RecX_HTH1"/>
    <property type="match status" value="1"/>
</dbReference>
<dbReference type="InterPro" id="IPR053926">
    <property type="entry name" value="RecX_HTH_1st"/>
</dbReference>
<comment type="similarity">
    <text evidence="2 5">Belongs to the RecX family.</text>
</comment>
<dbReference type="Proteomes" id="UP000429958">
    <property type="component" value="Unassembled WGS sequence"/>
</dbReference>
<dbReference type="InterPro" id="IPR053924">
    <property type="entry name" value="RecX_HTH_2nd"/>
</dbReference>
<dbReference type="HAMAP" id="MF_01114">
    <property type="entry name" value="RecX"/>
    <property type="match status" value="1"/>
</dbReference>
<sequence length="205" mass="23723">MTVAAIIPVDKRKSKVLLEEGFAFVLYRGELEQFGIREGEELGEDTFHRLLTEILMDRAKERALYLLGASAKTESWMRRKLSGEGYPAEAVDYALNVLKEYHYIDDRAYTEAFIRFTCGKKSLRQIEFELQQKGVSKELIRSVLEEFPVDEEESARGLLVKRLKGRTEITREERNRLAGYLSRKGYSLDVINRVIREFETSGSLE</sequence>
<feature type="domain" description="RecX third three-helical" evidence="7">
    <location>
        <begin position="150"/>
        <end position="195"/>
    </location>
</feature>
<dbReference type="RefSeq" id="WP_154471714.1">
    <property type="nucleotide sequence ID" value="NZ_DBEWUL010000167.1"/>
</dbReference>
<dbReference type="PANTHER" id="PTHR33602">
    <property type="entry name" value="REGULATORY PROTEIN RECX FAMILY PROTEIN"/>
    <property type="match status" value="1"/>
</dbReference>
<name>A0A7X2NJX4_9CLOT</name>
<dbReference type="AlphaFoldDB" id="A0A7X2NJX4"/>
<proteinExistence type="inferred from homology"/>
<dbReference type="GO" id="GO:0005737">
    <property type="term" value="C:cytoplasm"/>
    <property type="evidence" value="ECO:0007669"/>
    <property type="project" value="UniProtKB-SubCell"/>
</dbReference>
<dbReference type="InterPro" id="IPR036388">
    <property type="entry name" value="WH-like_DNA-bd_sf"/>
</dbReference>
<organism evidence="9 10">
    <name type="scientific">Clostridium porci</name>
    <dbReference type="NCBI Taxonomy" id="2605778"/>
    <lineage>
        <taxon>Bacteria</taxon>
        <taxon>Bacillati</taxon>
        <taxon>Bacillota</taxon>
        <taxon>Clostridia</taxon>
        <taxon>Eubacteriales</taxon>
        <taxon>Clostridiaceae</taxon>
        <taxon>Clostridium</taxon>
    </lineage>
</organism>
<protein>
    <recommendedName>
        <fullName evidence="3 5">Regulatory protein RecX</fullName>
    </recommendedName>
</protein>
<evidence type="ECO:0000256" key="4">
    <source>
        <dbReference type="ARBA" id="ARBA00022490"/>
    </source>
</evidence>
<dbReference type="Gene3D" id="1.10.10.10">
    <property type="entry name" value="Winged helix-like DNA-binding domain superfamily/Winged helix DNA-binding domain"/>
    <property type="match status" value="3"/>
</dbReference>
<gene>
    <name evidence="5" type="primary">recX</name>
    <name evidence="9" type="ORF">FYJ39_06750</name>
</gene>
<dbReference type="Pfam" id="PF02631">
    <property type="entry name" value="RecX_HTH2"/>
    <property type="match status" value="1"/>
</dbReference>
<evidence type="ECO:0000256" key="3">
    <source>
        <dbReference type="ARBA" id="ARBA00018111"/>
    </source>
</evidence>
<evidence type="ECO:0000259" key="6">
    <source>
        <dbReference type="Pfam" id="PF02631"/>
    </source>
</evidence>
<feature type="domain" description="RecX first three-helical" evidence="8">
    <location>
        <begin position="59"/>
        <end position="96"/>
    </location>
</feature>